<dbReference type="GO" id="GO:0016779">
    <property type="term" value="F:nucleotidyltransferase activity"/>
    <property type="evidence" value="ECO:0007669"/>
    <property type="project" value="UniProtKB-KW"/>
</dbReference>
<keyword evidence="1" id="KW-0548">Nucleotidyltransferase</keyword>
<feature type="non-terminal residue" evidence="1">
    <location>
        <position position="33"/>
    </location>
</feature>
<accession>A0A5J4P7I8</accession>
<protein>
    <submittedName>
        <fullName evidence="1">DNA primase</fullName>
        <ecNumber evidence="1">2.7.7.-</ecNumber>
    </submittedName>
</protein>
<evidence type="ECO:0000313" key="1">
    <source>
        <dbReference type="EMBL" id="KAA6305030.1"/>
    </source>
</evidence>
<dbReference type="EC" id="2.7.7.-" evidence="1"/>
<dbReference type="EMBL" id="SNRY01011040">
    <property type="protein sequence ID" value="KAA6305030.1"/>
    <property type="molecule type" value="Genomic_DNA"/>
</dbReference>
<keyword evidence="1" id="KW-0808">Transferase</keyword>
<gene>
    <name evidence="1" type="ORF">EZS27_043320</name>
</gene>
<sequence length="33" mass="3965">MDTIKHISIKQYLQERGINPTIERDYYGMYCSP</sequence>
<name>A0A5J4P7I8_9ZZZZ</name>
<reference evidence="1" key="1">
    <citation type="submission" date="2019-03" db="EMBL/GenBank/DDBJ databases">
        <title>Single cell metagenomics reveals metabolic interactions within the superorganism composed of flagellate Streblomastix strix and complex community of Bacteroidetes bacteria on its surface.</title>
        <authorList>
            <person name="Treitli S.C."/>
            <person name="Kolisko M."/>
            <person name="Husnik F."/>
            <person name="Keeling P."/>
            <person name="Hampl V."/>
        </authorList>
    </citation>
    <scope>NUCLEOTIDE SEQUENCE</scope>
    <source>
        <strain evidence="1">STM</strain>
    </source>
</reference>
<organism evidence="1">
    <name type="scientific">termite gut metagenome</name>
    <dbReference type="NCBI Taxonomy" id="433724"/>
    <lineage>
        <taxon>unclassified sequences</taxon>
        <taxon>metagenomes</taxon>
        <taxon>organismal metagenomes</taxon>
    </lineage>
</organism>
<dbReference type="AlphaFoldDB" id="A0A5J4P7I8"/>
<comment type="caution">
    <text evidence="1">The sequence shown here is derived from an EMBL/GenBank/DDBJ whole genome shotgun (WGS) entry which is preliminary data.</text>
</comment>
<proteinExistence type="predicted"/>